<dbReference type="SMART" id="SM01117">
    <property type="entry name" value="Cyt-b5"/>
    <property type="match status" value="1"/>
</dbReference>
<evidence type="ECO:0000256" key="1">
    <source>
        <dbReference type="ARBA" id="ARBA00001974"/>
    </source>
</evidence>
<dbReference type="Proteomes" id="UP000799441">
    <property type="component" value="Unassembled WGS sequence"/>
</dbReference>
<accession>A0A9P4Q136</accession>
<dbReference type="InterPro" id="IPR009100">
    <property type="entry name" value="AcylCoA_DH/oxidase_NM_dom_sf"/>
</dbReference>
<name>A0A9P4Q136_9PEZI</name>
<evidence type="ECO:0000313" key="11">
    <source>
        <dbReference type="Proteomes" id="UP000799441"/>
    </source>
</evidence>
<evidence type="ECO:0000256" key="5">
    <source>
        <dbReference type="ARBA" id="ARBA00022723"/>
    </source>
</evidence>
<dbReference type="AlphaFoldDB" id="A0A9P4Q136"/>
<reference evidence="10" key="1">
    <citation type="journal article" date="2020" name="Stud. Mycol.">
        <title>101 Dothideomycetes genomes: a test case for predicting lifestyles and emergence of pathogens.</title>
        <authorList>
            <person name="Haridas S."/>
            <person name="Albert R."/>
            <person name="Binder M."/>
            <person name="Bloem J."/>
            <person name="Labutti K."/>
            <person name="Salamov A."/>
            <person name="Andreopoulos B."/>
            <person name="Baker S."/>
            <person name="Barry K."/>
            <person name="Bills G."/>
            <person name="Bluhm B."/>
            <person name="Cannon C."/>
            <person name="Castanera R."/>
            <person name="Culley D."/>
            <person name="Daum C."/>
            <person name="Ezra D."/>
            <person name="Gonzalez J."/>
            <person name="Henrissat B."/>
            <person name="Kuo A."/>
            <person name="Liang C."/>
            <person name="Lipzen A."/>
            <person name="Lutzoni F."/>
            <person name="Magnuson J."/>
            <person name="Mondo S."/>
            <person name="Nolan M."/>
            <person name="Ohm R."/>
            <person name="Pangilinan J."/>
            <person name="Park H.-J."/>
            <person name="Ramirez L."/>
            <person name="Alfaro M."/>
            <person name="Sun H."/>
            <person name="Tritt A."/>
            <person name="Yoshinaga Y."/>
            <person name="Zwiers L.-H."/>
            <person name="Turgeon B."/>
            <person name="Goodwin S."/>
            <person name="Spatafora J."/>
            <person name="Crous P."/>
            <person name="Grigoriev I."/>
        </authorList>
    </citation>
    <scope>NUCLEOTIDE SEQUENCE</scope>
    <source>
        <strain evidence="10">CBS 116435</strain>
    </source>
</reference>
<gene>
    <name evidence="10" type="ORF">K431DRAFT_236017</name>
</gene>
<dbReference type="InterPro" id="IPR050741">
    <property type="entry name" value="Acyl-CoA_dehydrogenase"/>
</dbReference>
<dbReference type="InterPro" id="IPR013786">
    <property type="entry name" value="AcylCoA_DH/ox_N"/>
</dbReference>
<evidence type="ECO:0000313" key="10">
    <source>
        <dbReference type="EMBL" id="KAF2716149.1"/>
    </source>
</evidence>
<dbReference type="GO" id="GO:0003995">
    <property type="term" value="F:acyl-CoA dehydrogenase activity"/>
    <property type="evidence" value="ECO:0007669"/>
    <property type="project" value="TreeGrafter"/>
</dbReference>
<dbReference type="InterPro" id="IPR037069">
    <property type="entry name" value="AcylCoA_DH/ox_N_sf"/>
</dbReference>
<keyword evidence="4" id="KW-0285">Flavoprotein</keyword>
<dbReference type="Gene3D" id="2.40.110.10">
    <property type="entry name" value="Butyryl-CoA Dehydrogenase, subunit A, domain 2"/>
    <property type="match status" value="1"/>
</dbReference>
<comment type="caution">
    <text evidence="10">The sequence shown here is derived from an EMBL/GenBank/DDBJ whole genome shotgun (WGS) entry which is preliminary data.</text>
</comment>
<dbReference type="SUPFAM" id="SSF56645">
    <property type="entry name" value="Acyl-CoA dehydrogenase NM domain-like"/>
    <property type="match status" value="1"/>
</dbReference>
<evidence type="ECO:0000259" key="9">
    <source>
        <dbReference type="PROSITE" id="PS50255"/>
    </source>
</evidence>
<dbReference type="Pfam" id="PF00441">
    <property type="entry name" value="Acyl-CoA_dh_1"/>
    <property type="match status" value="1"/>
</dbReference>
<dbReference type="InterPro" id="IPR036250">
    <property type="entry name" value="AcylCo_DH-like_C"/>
</dbReference>
<dbReference type="InterPro" id="IPR001199">
    <property type="entry name" value="Cyt_B5-like_heme/steroid-bd"/>
</dbReference>
<dbReference type="SUPFAM" id="SSF55856">
    <property type="entry name" value="Cytochrome b5-like heme/steroid binding domain"/>
    <property type="match status" value="1"/>
</dbReference>
<keyword evidence="3" id="KW-0349">Heme</keyword>
<dbReference type="GO" id="GO:0050660">
    <property type="term" value="F:flavin adenine dinucleotide binding"/>
    <property type="evidence" value="ECO:0007669"/>
    <property type="project" value="InterPro"/>
</dbReference>
<dbReference type="OrthoDB" id="2588832at2759"/>
<dbReference type="Gene3D" id="1.20.140.10">
    <property type="entry name" value="Butyryl-CoA Dehydrogenase, subunit A, domain 3"/>
    <property type="match status" value="1"/>
</dbReference>
<dbReference type="InterPro" id="IPR006091">
    <property type="entry name" value="Acyl-CoA_Oxase/DH_mid-dom"/>
</dbReference>
<comment type="similarity">
    <text evidence="2">Belongs to the acyl-CoA dehydrogenase family.</text>
</comment>
<sequence length="513" mass="57654">MQQKQPLTRAQVAEHSSPEDLWTIIDHKVYDLSEFIDAHPGGNVVLQQVAGTDSTEAFFNLHRYEVLQKYNSLCIGTLEGEKSEVIEPQAGDLSKVPYGEPLWLTPEFKSPYFKDSHRRLQRKMREFVDKHVTPEALEKEKDGSYISQELIDKMAENGTLAMRLGPGKHLYGRKLLDGAVNGKEYDYFHDMITSQELARPMCRGFQDGNMAGMAISLSAVHEWLGDKELKEKISEEVLSGKKKMSLAITEAFAGSDVARLRTTAELSKDGSHYIINGTKKWITNGMFSDYFVVGCKTEKGLTVLLVPRQEGVETTQIKTSYSTTAGTAYIQFDNVKVPRNHLLGEEDKGIYVILSNFNHERWMMVCGTVRWCRTVTEECLKWAQQRIVFGKPLISQPVIRAKLAKMISITESNQAWLESITFQMCNMTYKQQSKLLGGPVALLKSHATRGAHDIADEATNIFGGRGITQTGMGRVVEMFNRTYKFDAILGGTEEILADLGVRQAMRGMPKAML</sequence>
<comment type="cofactor">
    <cofactor evidence="1">
        <name>FAD</name>
        <dbReference type="ChEBI" id="CHEBI:57692"/>
    </cofactor>
</comment>
<dbReference type="InterPro" id="IPR036400">
    <property type="entry name" value="Cyt_B5-like_heme/steroid_sf"/>
</dbReference>
<proteinExistence type="inferred from homology"/>
<dbReference type="Pfam" id="PF02770">
    <property type="entry name" value="Acyl-CoA_dh_M"/>
    <property type="match status" value="1"/>
</dbReference>
<dbReference type="PROSITE" id="PS00191">
    <property type="entry name" value="CYTOCHROME_B5_1"/>
    <property type="match status" value="1"/>
</dbReference>
<keyword evidence="5" id="KW-0479">Metal-binding</keyword>
<dbReference type="Pfam" id="PF02771">
    <property type="entry name" value="Acyl-CoA_dh_N"/>
    <property type="match status" value="1"/>
</dbReference>
<dbReference type="EMBL" id="MU003891">
    <property type="protein sequence ID" value="KAF2716149.1"/>
    <property type="molecule type" value="Genomic_DNA"/>
</dbReference>
<dbReference type="SUPFAM" id="SSF47203">
    <property type="entry name" value="Acyl-CoA dehydrogenase C-terminal domain-like"/>
    <property type="match status" value="1"/>
</dbReference>
<keyword evidence="6" id="KW-0274">FAD</keyword>
<keyword evidence="11" id="KW-1185">Reference proteome</keyword>
<protein>
    <submittedName>
        <fullName evidence="10">Acyl-CoA dehydrogenase NM domain-like protein</fullName>
    </submittedName>
</protein>
<dbReference type="Gene3D" id="1.10.540.10">
    <property type="entry name" value="Acyl-CoA dehydrogenase/oxidase, N-terminal domain"/>
    <property type="match status" value="1"/>
</dbReference>
<dbReference type="GO" id="GO:0033539">
    <property type="term" value="P:fatty acid beta-oxidation using acyl-CoA dehydrogenase"/>
    <property type="evidence" value="ECO:0007669"/>
    <property type="project" value="TreeGrafter"/>
</dbReference>
<evidence type="ECO:0000256" key="8">
    <source>
        <dbReference type="ARBA" id="ARBA00023004"/>
    </source>
</evidence>
<dbReference type="GO" id="GO:0005737">
    <property type="term" value="C:cytoplasm"/>
    <property type="evidence" value="ECO:0007669"/>
    <property type="project" value="TreeGrafter"/>
</dbReference>
<feature type="domain" description="Cytochrome b5 heme-binding" evidence="9">
    <location>
        <begin position="4"/>
        <end position="79"/>
    </location>
</feature>
<dbReference type="Gene3D" id="3.10.120.10">
    <property type="entry name" value="Cytochrome b5-like heme/steroid binding domain"/>
    <property type="match status" value="1"/>
</dbReference>
<dbReference type="PANTHER" id="PTHR48083">
    <property type="entry name" value="MEDIUM-CHAIN SPECIFIC ACYL-COA DEHYDROGENASE, MITOCHONDRIAL-RELATED"/>
    <property type="match status" value="1"/>
</dbReference>
<keyword evidence="8" id="KW-0408">Iron</keyword>
<dbReference type="InterPro" id="IPR009075">
    <property type="entry name" value="AcylCo_DH/oxidase_C"/>
</dbReference>
<keyword evidence="7" id="KW-0560">Oxidoreductase</keyword>
<dbReference type="PANTHER" id="PTHR48083:SF28">
    <property type="entry name" value="ACYL-COA DEHYDROGENASE FAMILY PROTEIN (AFU_ORTHOLOGUE AFUA_6G10880)-RELATED"/>
    <property type="match status" value="1"/>
</dbReference>
<dbReference type="GO" id="GO:0020037">
    <property type="term" value="F:heme binding"/>
    <property type="evidence" value="ECO:0007669"/>
    <property type="project" value="InterPro"/>
</dbReference>
<evidence type="ECO:0000256" key="3">
    <source>
        <dbReference type="ARBA" id="ARBA00022617"/>
    </source>
</evidence>
<dbReference type="PROSITE" id="PS50255">
    <property type="entry name" value="CYTOCHROME_B5_2"/>
    <property type="match status" value="1"/>
</dbReference>
<evidence type="ECO:0000256" key="7">
    <source>
        <dbReference type="ARBA" id="ARBA00023002"/>
    </source>
</evidence>
<evidence type="ECO:0000256" key="4">
    <source>
        <dbReference type="ARBA" id="ARBA00022630"/>
    </source>
</evidence>
<dbReference type="Pfam" id="PF00173">
    <property type="entry name" value="Cyt-b5"/>
    <property type="match status" value="1"/>
</dbReference>
<organism evidence="10 11">
    <name type="scientific">Polychaeton citri CBS 116435</name>
    <dbReference type="NCBI Taxonomy" id="1314669"/>
    <lineage>
        <taxon>Eukaryota</taxon>
        <taxon>Fungi</taxon>
        <taxon>Dikarya</taxon>
        <taxon>Ascomycota</taxon>
        <taxon>Pezizomycotina</taxon>
        <taxon>Dothideomycetes</taxon>
        <taxon>Dothideomycetidae</taxon>
        <taxon>Capnodiales</taxon>
        <taxon>Capnodiaceae</taxon>
        <taxon>Polychaeton</taxon>
    </lineage>
</organism>
<evidence type="ECO:0000256" key="6">
    <source>
        <dbReference type="ARBA" id="ARBA00022827"/>
    </source>
</evidence>
<dbReference type="InterPro" id="IPR018506">
    <property type="entry name" value="Cyt_B5_heme-BS"/>
</dbReference>
<evidence type="ECO:0000256" key="2">
    <source>
        <dbReference type="ARBA" id="ARBA00009347"/>
    </source>
</evidence>
<dbReference type="InterPro" id="IPR046373">
    <property type="entry name" value="Acyl-CoA_Oxase/DH_mid-dom_sf"/>
</dbReference>
<dbReference type="GO" id="GO:0046872">
    <property type="term" value="F:metal ion binding"/>
    <property type="evidence" value="ECO:0007669"/>
    <property type="project" value="UniProtKB-KW"/>
</dbReference>